<dbReference type="STRING" id="1314781.A0A165EBD8"/>
<evidence type="ECO:0000256" key="4">
    <source>
        <dbReference type="ARBA" id="ARBA00022660"/>
    </source>
</evidence>
<dbReference type="PANTHER" id="PTHR12964:SF0">
    <property type="entry name" value="NADH DEHYDROGENASE [UBIQUINONE] 1 ALPHA SUBCOMPLEX SUBUNIT 6"/>
    <property type="match status" value="1"/>
</dbReference>
<evidence type="ECO:0000256" key="8">
    <source>
        <dbReference type="ARBA" id="ARBA00023136"/>
    </source>
</evidence>
<accession>A0A165EBD8</accession>
<dbReference type="GO" id="GO:0005743">
    <property type="term" value="C:mitochondrial inner membrane"/>
    <property type="evidence" value="ECO:0007669"/>
    <property type="project" value="UniProtKB-SubCell"/>
</dbReference>
<dbReference type="CDD" id="cd20266">
    <property type="entry name" value="Complex1_LYR_NDUFA6_LYRM6"/>
    <property type="match status" value="1"/>
</dbReference>
<protein>
    <submittedName>
        <fullName evidence="9">NdufA6 NADH-ubiquinone oxidoreductase 14.8 kDa subunit</fullName>
    </submittedName>
</protein>
<dbReference type="Proteomes" id="UP000077266">
    <property type="component" value="Unassembled WGS sequence"/>
</dbReference>
<evidence type="ECO:0000313" key="9">
    <source>
        <dbReference type="EMBL" id="KZV86523.1"/>
    </source>
</evidence>
<evidence type="ECO:0000256" key="3">
    <source>
        <dbReference type="ARBA" id="ARBA00022448"/>
    </source>
</evidence>
<dbReference type="InterPro" id="IPR045299">
    <property type="entry name" value="Complex1_LYR_NDUFA6_LYRM6"/>
</dbReference>
<dbReference type="PANTHER" id="PTHR12964">
    <property type="entry name" value="NADH-UBIQUINONE OXIDOREDUCTASE B14 SUBUNIT"/>
    <property type="match status" value="1"/>
</dbReference>
<dbReference type="InterPro" id="IPR016488">
    <property type="entry name" value="NADH_Ub_cplx-1_asu_su-6"/>
</dbReference>
<keyword evidence="10" id="KW-1185">Reference proteome</keyword>
<keyword evidence="3" id="KW-0813">Transport</keyword>
<comment type="subcellular location">
    <subcellularLocation>
        <location evidence="1">Mitochondrion inner membrane</location>
        <topology evidence="1">Peripheral membrane protein</topology>
        <orientation evidence="1">Matrix side</orientation>
    </subcellularLocation>
</comment>
<dbReference type="AlphaFoldDB" id="A0A165EBD8"/>
<dbReference type="EMBL" id="KV426153">
    <property type="protein sequence ID" value="KZV86523.1"/>
    <property type="molecule type" value="Genomic_DNA"/>
</dbReference>
<evidence type="ECO:0000256" key="7">
    <source>
        <dbReference type="ARBA" id="ARBA00023128"/>
    </source>
</evidence>
<keyword evidence="4" id="KW-0679">Respiratory chain</keyword>
<organism evidence="9 10">
    <name type="scientific">Exidia glandulosa HHB12029</name>
    <dbReference type="NCBI Taxonomy" id="1314781"/>
    <lineage>
        <taxon>Eukaryota</taxon>
        <taxon>Fungi</taxon>
        <taxon>Dikarya</taxon>
        <taxon>Basidiomycota</taxon>
        <taxon>Agaricomycotina</taxon>
        <taxon>Agaricomycetes</taxon>
        <taxon>Auriculariales</taxon>
        <taxon>Exidiaceae</taxon>
        <taxon>Exidia</taxon>
    </lineage>
</organism>
<dbReference type="GO" id="GO:0006979">
    <property type="term" value="P:response to oxidative stress"/>
    <property type="evidence" value="ECO:0007669"/>
    <property type="project" value="TreeGrafter"/>
</dbReference>
<name>A0A165EBD8_EXIGL</name>
<keyword evidence="9" id="KW-0830">Ubiquinone</keyword>
<evidence type="ECO:0000256" key="5">
    <source>
        <dbReference type="ARBA" id="ARBA00022792"/>
    </source>
</evidence>
<evidence type="ECO:0000256" key="6">
    <source>
        <dbReference type="ARBA" id="ARBA00022982"/>
    </source>
</evidence>
<proteinExistence type="inferred from homology"/>
<gene>
    <name evidence="9" type="ORF">EXIGLDRAFT_680965</name>
</gene>
<keyword evidence="5" id="KW-0999">Mitochondrion inner membrane</keyword>
<evidence type="ECO:0000256" key="1">
    <source>
        <dbReference type="ARBA" id="ARBA00004443"/>
    </source>
</evidence>
<dbReference type="Pfam" id="PF13233">
    <property type="entry name" value="Complex1_LYR_2"/>
    <property type="match status" value="1"/>
</dbReference>
<keyword evidence="7" id="KW-0496">Mitochondrion</keyword>
<comment type="similarity">
    <text evidence="2">Belongs to the complex I LYR family.</text>
</comment>
<dbReference type="GO" id="GO:0045271">
    <property type="term" value="C:respiratory chain complex I"/>
    <property type="evidence" value="ECO:0007669"/>
    <property type="project" value="InterPro"/>
</dbReference>
<keyword evidence="8" id="KW-0472">Membrane</keyword>
<sequence length="134" mass="15575">MTTIVSIPSRLARATHVSGTLDVARARARVLYREWYRAAPEIVTVYALPLSAVDIRAWLRREFEKNRHITDPKVIDVLTLKGRQEYQETINTWKEYPHVMTMFTKGMYDVPQKPFMQKFLEGRDEEALVPASPP</sequence>
<reference evidence="9 10" key="1">
    <citation type="journal article" date="2016" name="Mol. Biol. Evol.">
        <title>Comparative Genomics of Early-Diverging Mushroom-Forming Fungi Provides Insights into the Origins of Lignocellulose Decay Capabilities.</title>
        <authorList>
            <person name="Nagy L.G."/>
            <person name="Riley R."/>
            <person name="Tritt A."/>
            <person name="Adam C."/>
            <person name="Daum C."/>
            <person name="Floudas D."/>
            <person name="Sun H."/>
            <person name="Yadav J.S."/>
            <person name="Pangilinan J."/>
            <person name="Larsson K.H."/>
            <person name="Matsuura K."/>
            <person name="Barry K."/>
            <person name="Labutti K."/>
            <person name="Kuo R."/>
            <person name="Ohm R.A."/>
            <person name="Bhattacharya S.S."/>
            <person name="Shirouzu T."/>
            <person name="Yoshinaga Y."/>
            <person name="Martin F.M."/>
            <person name="Grigoriev I.V."/>
            <person name="Hibbett D.S."/>
        </authorList>
    </citation>
    <scope>NUCLEOTIDE SEQUENCE [LARGE SCALE GENOMIC DNA]</scope>
    <source>
        <strain evidence="9 10">HHB12029</strain>
    </source>
</reference>
<evidence type="ECO:0000256" key="2">
    <source>
        <dbReference type="ARBA" id="ARBA00009508"/>
    </source>
</evidence>
<keyword evidence="6" id="KW-0249">Electron transport</keyword>
<evidence type="ECO:0000313" key="10">
    <source>
        <dbReference type="Proteomes" id="UP000077266"/>
    </source>
</evidence>
<dbReference type="InParanoid" id="A0A165EBD8"/>
<dbReference type="OrthoDB" id="14535at2759"/>